<dbReference type="AlphaFoldDB" id="A0AAP0JVK1"/>
<proteinExistence type="predicted"/>
<gene>
    <name evidence="1" type="ORF">Scep_009393</name>
</gene>
<name>A0AAP0JVK1_9MAGN</name>
<keyword evidence="2" id="KW-1185">Reference proteome</keyword>
<reference evidence="1 2" key="1">
    <citation type="submission" date="2024-01" db="EMBL/GenBank/DDBJ databases">
        <title>Genome assemblies of Stephania.</title>
        <authorList>
            <person name="Yang L."/>
        </authorList>
    </citation>
    <scope>NUCLEOTIDE SEQUENCE [LARGE SCALE GENOMIC DNA]</scope>
    <source>
        <strain evidence="1">JXDWG</strain>
        <tissue evidence="1">Leaf</tissue>
    </source>
</reference>
<accession>A0AAP0JVK1</accession>
<dbReference type="Proteomes" id="UP001419268">
    <property type="component" value="Unassembled WGS sequence"/>
</dbReference>
<dbReference type="EMBL" id="JBBNAG010000004">
    <property type="protein sequence ID" value="KAK9139712.1"/>
    <property type="molecule type" value="Genomic_DNA"/>
</dbReference>
<comment type="caution">
    <text evidence="1">The sequence shown here is derived from an EMBL/GenBank/DDBJ whole genome shotgun (WGS) entry which is preliminary data.</text>
</comment>
<sequence length="105" mass="12058">MARLPMTPHDLTVTLSNTSATYFQLDFVPKLIFNTKPLLQTEGRLRRDYGYKKDIHSMKTSKVKRSARLNSWRKILKNGVFTRSDQMPNNLPRVTCCALGRIGDS</sequence>
<organism evidence="1 2">
    <name type="scientific">Stephania cephalantha</name>
    <dbReference type="NCBI Taxonomy" id="152367"/>
    <lineage>
        <taxon>Eukaryota</taxon>
        <taxon>Viridiplantae</taxon>
        <taxon>Streptophyta</taxon>
        <taxon>Embryophyta</taxon>
        <taxon>Tracheophyta</taxon>
        <taxon>Spermatophyta</taxon>
        <taxon>Magnoliopsida</taxon>
        <taxon>Ranunculales</taxon>
        <taxon>Menispermaceae</taxon>
        <taxon>Menispermoideae</taxon>
        <taxon>Cissampelideae</taxon>
        <taxon>Stephania</taxon>
    </lineage>
</organism>
<evidence type="ECO:0000313" key="1">
    <source>
        <dbReference type="EMBL" id="KAK9139712.1"/>
    </source>
</evidence>
<evidence type="ECO:0000313" key="2">
    <source>
        <dbReference type="Proteomes" id="UP001419268"/>
    </source>
</evidence>
<protein>
    <submittedName>
        <fullName evidence="1">Uncharacterized protein</fullName>
    </submittedName>
</protein>